<dbReference type="SMR" id="A0A157SMB4"/>
<organism evidence="11 12">
    <name type="scientific">Bordetella ansorpii</name>
    <dbReference type="NCBI Taxonomy" id="288768"/>
    <lineage>
        <taxon>Bacteria</taxon>
        <taxon>Pseudomonadati</taxon>
        <taxon>Pseudomonadota</taxon>
        <taxon>Betaproteobacteria</taxon>
        <taxon>Burkholderiales</taxon>
        <taxon>Alcaligenaceae</taxon>
        <taxon>Bordetella</taxon>
    </lineage>
</organism>
<evidence type="ECO:0000259" key="9">
    <source>
        <dbReference type="Pfam" id="PF00535"/>
    </source>
</evidence>
<dbReference type="Pfam" id="PF13181">
    <property type="entry name" value="TPR_8"/>
    <property type="match status" value="1"/>
</dbReference>
<dbReference type="OrthoDB" id="101857at2"/>
<evidence type="ECO:0000256" key="6">
    <source>
        <dbReference type="ARBA" id="ARBA00022737"/>
    </source>
</evidence>
<dbReference type="CDD" id="cd00761">
    <property type="entry name" value="Glyco_tranf_GTA_type"/>
    <property type="match status" value="1"/>
</dbReference>
<dbReference type="SUPFAM" id="SSF53448">
    <property type="entry name" value="Nucleotide-diphospho-sugar transferases"/>
    <property type="match status" value="1"/>
</dbReference>
<dbReference type="PANTHER" id="PTHR44835:SF1">
    <property type="entry name" value="PROTEIN O-GLCNAC TRANSFERASE"/>
    <property type="match status" value="1"/>
</dbReference>
<dbReference type="PROSITE" id="PS50005">
    <property type="entry name" value="TPR"/>
    <property type="match status" value="1"/>
</dbReference>
<keyword evidence="5 11" id="KW-0808">Transferase</keyword>
<sequence length="1224" mass="137829">MKNKPNRQQLLKSIPRAQGAIVALTLEQAQERTRRSPDDVHAWKEFARNLLQVKEFDEGRSAAQQACELAPQDAHARALLGMIELQADNQAVARQHFTQALELDENCVPGHQGMAHVLMHLNDNIGALHHIEESLKHRPEDQSAQATRAIILTRRFKYEEAEAALRKLIAEGQSTFGQWTNLGNIKRDLCLFEQAEECYRKAVELMPKSPFAHSNLVTLMHYMPTRTREDILAACKNWGAIFLPETRQVRPVPDDLSPDRRLRIGLFSDGFRQHPVGAMTTTALEHLDSMGVELYCYTTSPVVDHLTQRLMNISASWVSTAKMTDDQFTQRVRDDKIDILIDLAGHNAGTRMRSMAMEPAPLLVKWVGGLINTTGVDFIDYLITDSIESPPDSDGFYTEKLIRMPDDYICYVPPPKVPAVGPLPALKNGYITFGCFNNPTKINDVLLTEWARLMMQVPDSRLLLKSGPYESPDLRKRIVAIMAAEGVAEERVMFEGQSLHYDLFGRYNDIDVALDPWPYSGGLTTCEAMLMGVPVVSLPGPTFAGRHSATHLVNAGMAELVAQDWDQYRARALELVSDLQALATIRSHLRQILLESPICDGKKFAGHLGDALRAIWQRYCAGRKPAALAFTPDGQPWFEDDDAPTVVSHPKAQTAQEDTQFSFAFQGRIVTLDHGASMVRGWKYKDLARTKTLSMIVIDPASNTQDADKLLHDGRIQHYHTEFALGDGQPRTLNACLEASFSGTLNLLPLDQQPPYSRAGANVLARLPVQTVRLDAIEGLERIDWLILDDRHDSLAILRGAEGLMPDMLLVHARVMFMQIYQDQPDLSSLIAQMARYGMRLLRLDGLHHHSSLPAETPLKQPFGGSQLVHANALFVPDEARLATLEPNQLRKLAFLLHTVYHASDLAFNLLARLDEPSATRFLRANGLLRDEEPEASTLDLRNRIEVPAILLAEPPRKACVGVPVYNEEKYIEHTIRSLLAQDADDVGFLISDNASTDRTLEIVQDLTGGDSRFKLHRHDQNKGSMTNFTFAFMAAQSEYFMWLGGHDYLSPDYVSNAIKRLDENDKLSMVFGRPYSVHEGTIEREMPAAIYEFNSDKPAQRYLDSVVKLANCTIIHSMFRRAHLQDCDMRQTMSCDHVLISHLLWKGHLEYMNNGPKYFRRFFKQRAESAAERITGKKEALPASGLYRYYRDDIATLARSHMPPASIASFQHTVQQVLAKRFR</sequence>
<dbReference type="SUPFAM" id="SSF48452">
    <property type="entry name" value="TPR-like"/>
    <property type="match status" value="1"/>
</dbReference>
<evidence type="ECO:0000256" key="4">
    <source>
        <dbReference type="ARBA" id="ARBA00022676"/>
    </source>
</evidence>
<proteinExistence type="inferred from homology"/>
<comment type="similarity">
    <text evidence="2">Belongs to the glycosyltransferase 41 family. O-GlcNAc transferase subfamily.</text>
</comment>
<keyword evidence="6" id="KW-0677">Repeat</keyword>
<dbReference type="Gene3D" id="3.40.50.11380">
    <property type="match status" value="1"/>
</dbReference>
<feature type="domain" description="O-GlcNAc transferase C-terminal" evidence="10">
    <location>
        <begin position="427"/>
        <end position="606"/>
    </location>
</feature>
<feature type="domain" description="O-GlcNAc transferase C-terminal" evidence="10">
    <location>
        <begin position="256"/>
        <end position="408"/>
    </location>
</feature>
<dbReference type="Pfam" id="PF13844">
    <property type="entry name" value="Glyco_transf_41"/>
    <property type="match status" value="2"/>
</dbReference>
<evidence type="ECO:0000313" key="11">
    <source>
        <dbReference type="EMBL" id="SAI71313.1"/>
    </source>
</evidence>
<evidence type="ECO:0000256" key="3">
    <source>
        <dbReference type="ARBA" id="ARBA00011970"/>
    </source>
</evidence>
<dbReference type="SUPFAM" id="SSF53756">
    <property type="entry name" value="UDP-Glycosyltransferase/glycogen phosphorylase"/>
    <property type="match status" value="1"/>
</dbReference>
<feature type="domain" description="Glycosyltransferase 2-like" evidence="9">
    <location>
        <begin position="960"/>
        <end position="1122"/>
    </location>
</feature>
<comment type="pathway">
    <text evidence="1">Protein modification; protein glycosylation.</text>
</comment>
<dbReference type="InterPro" id="IPR019734">
    <property type="entry name" value="TPR_rpt"/>
</dbReference>
<dbReference type="EMBL" id="FKIF01000007">
    <property type="protein sequence ID" value="SAI71313.1"/>
    <property type="molecule type" value="Genomic_DNA"/>
</dbReference>
<evidence type="ECO:0000256" key="5">
    <source>
        <dbReference type="ARBA" id="ARBA00022679"/>
    </source>
</evidence>
<dbReference type="InterPro" id="IPR011990">
    <property type="entry name" value="TPR-like_helical_dom_sf"/>
</dbReference>
<accession>A0A157SMB4</accession>
<feature type="repeat" description="TPR" evidence="8">
    <location>
        <begin position="176"/>
        <end position="209"/>
    </location>
</feature>
<evidence type="ECO:0000256" key="7">
    <source>
        <dbReference type="ARBA" id="ARBA00022803"/>
    </source>
</evidence>
<evidence type="ECO:0000256" key="2">
    <source>
        <dbReference type="ARBA" id="ARBA00005386"/>
    </source>
</evidence>
<dbReference type="Pfam" id="PF13432">
    <property type="entry name" value="TPR_16"/>
    <property type="match status" value="1"/>
</dbReference>
<dbReference type="PANTHER" id="PTHR44835">
    <property type="entry name" value="UDP-N-ACETYLGLUCOSAMINE--PEPTIDE N-ACETYLGLUCOSAMINYLTRANSFERASE SPINDLY-RELATED"/>
    <property type="match status" value="1"/>
</dbReference>
<dbReference type="InterPro" id="IPR051939">
    <property type="entry name" value="Glycosyltr_41/O-GlcNAc_trsf"/>
</dbReference>
<dbReference type="Gene3D" id="3.40.50.2000">
    <property type="entry name" value="Glycogen Phosphorylase B"/>
    <property type="match status" value="1"/>
</dbReference>
<dbReference type="STRING" id="288768.SAMEA3906486_03462"/>
<dbReference type="SMART" id="SM00028">
    <property type="entry name" value="TPR"/>
    <property type="match status" value="4"/>
</dbReference>
<evidence type="ECO:0000256" key="1">
    <source>
        <dbReference type="ARBA" id="ARBA00004922"/>
    </source>
</evidence>
<dbReference type="InterPro" id="IPR001173">
    <property type="entry name" value="Glyco_trans_2-like"/>
</dbReference>
<dbReference type="AlphaFoldDB" id="A0A157SMB4"/>
<name>A0A157SMB4_9BORD</name>
<dbReference type="Pfam" id="PF00535">
    <property type="entry name" value="Glycos_transf_2"/>
    <property type="match status" value="1"/>
</dbReference>
<keyword evidence="7 8" id="KW-0802">TPR repeat</keyword>
<dbReference type="InterPro" id="IPR029489">
    <property type="entry name" value="OGT/SEC/SPY_C"/>
</dbReference>
<evidence type="ECO:0000313" key="12">
    <source>
        <dbReference type="Proteomes" id="UP000076848"/>
    </source>
</evidence>
<reference evidence="11 12" key="1">
    <citation type="submission" date="2016-04" db="EMBL/GenBank/DDBJ databases">
        <authorList>
            <consortium name="Pathogen Informatics"/>
        </authorList>
    </citation>
    <scope>NUCLEOTIDE SEQUENCE [LARGE SCALE GENOMIC DNA]</scope>
    <source>
        <strain evidence="11 12">H050680373</strain>
    </source>
</reference>
<evidence type="ECO:0000256" key="8">
    <source>
        <dbReference type="PROSITE-ProRule" id="PRU00339"/>
    </source>
</evidence>
<dbReference type="Proteomes" id="UP000076848">
    <property type="component" value="Unassembled WGS sequence"/>
</dbReference>
<keyword evidence="12" id="KW-1185">Reference proteome</keyword>
<dbReference type="GO" id="GO:0097363">
    <property type="term" value="F:protein O-acetylglucosaminyltransferase activity"/>
    <property type="evidence" value="ECO:0007669"/>
    <property type="project" value="UniProtKB-EC"/>
</dbReference>
<dbReference type="Gene3D" id="3.90.550.10">
    <property type="entry name" value="Spore Coat Polysaccharide Biosynthesis Protein SpsA, Chain A"/>
    <property type="match status" value="1"/>
</dbReference>
<dbReference type="EC" id="2.4.1.255" evidence="3"/>
<dbReference type="InterPro" id="IPR029044">
    <property type="entry name" value="Nucleotide-diphossugar_trans"/>
</dbReference>
<protein>
    <recommendedName>
        <fullName evidence="3">protein O-GlcNAc transferase</fullName>
        <ecNumber evidence="3">2.4.1.255</ecNumber>
    </recommendedName>
</protein>
<dbReference type="RefSeq" id="WP_082853118.1">
    <property type="nucleotide sequence ID" value="NZ_FKIF01000007.1"/>
</dbReference>
<keyword evidence="4 11" id="KW-0328">Glycosyltransferase</keyword>
<evidence type="ECO:0000259" key="10">
    <source>
        <dbReference type="Pfam" id="PF13844"/>
    </source>
</evidence>
<dbReference type="Gene3D" id="1.25.40.10">
    <property type="entry name" value="Tetratricopeptide repeat domain"/>
    <property type="match status" value="1"/>
</dbReference>
<gene>
    <name evidence="11" type="primary">pgaC</name>
    <name evidence="11" type="ORF">SAMEA3906486_03462</name>
</gene>